<keyword evidence="3" id="KW-1185">Reference proteome</keyword>
<feature type="region of interest" description="Disordered" evidence="1">
    <location>
        <begin position="1"/>
        <end position="43"/>
    </location>
</feature>
<dbReference type="Proteomes" id="UP000828390">
    <property type="component" value="Unassembled WGS sequence"/>
</dbReference>
<accession>A0A9D4K8X7</accession>
<comment type="caution">
    <text evidence="2">The sequence shown here is derived from an EMBL/GenBank/DDBJ whole genome shotgun (WGS) entry which is preliminary data.</text>
</comment>
<name>A0A9D4K8X7_DREPO</name>
<reference evidence="2" key="1">
    <citation type="journal article" date="2019" name="bioRxiv">
        <title>The Genome of the Zebra Mussel, Dreissena polymorpha: A Resource for Invasive Species Research.</title>
        <authorList>
            <person name="McCartney M.A."/>
            <person name="Auch B."/>
            <person name="Kono T."/>
            <person name="Mallez S."/>
            <person name="Zhang Y."/>
            <person name="Obille A."/>
            <person name="Becker A."/>
            <person name="Abrahante J.E."/>
            <person name="Garbe J."/>
            <person name="Badalamenti J.P."/>
            <person name="Herman A."/>
            <person name="Mangelson H."/>
            <person name="Liachko I."/>
            <person name="Sullivan S."/>
            <person name="Sone E.D."/>
            <person name="Koren S."/>
            <person name="Silverstein K.A.T."/>
            <person name="Beckman K.B."/>
            <person name="Gohl D.M."/>
        </authorList>
    </citation>
    <scope>NUCLEOTIDE SEQUENCE</scope>
    <source>
        <strain evidence="2">Duluth1</strain>
        <tissue evidence="2">Whole animal</tissue>
    </source>
</reference>
<sequence>MLQQHREEDVKQGRAGASTQPCLTPLLMGNGSEDDPSKTTVPFMSSWKDTTMLRKCGGQPIFSKRRNSPFETISINIILAL</sequence>
<proteinExistence type="predicted"/>
<reference evidence="2" key="2">
    <citation type="submission" date="2020-11" db="EMBL/GenBank/DDBJ databases">
        <authorList>
            <person name="McCartney M.A."/>
            <person name="Auch B."/>
            <person name="Kono T."/>
            <person name="Mallez S."/>
            <person name="Becker A."/>
            <person name="Gohl D.M."/>
            <person name="Silverstein K.A.T."/>
            <person name="Koren S."/>
            <person name="Bechman K.B."/>
            <person name="Herman A."/>
            <person name="Abrahante J.E."/>
            <person name="Garbe J."/>
        </authorList>
    </citation>
    <scope>NUCLEOTIDE SEQUENCE</scope>
    <source>
        <strain evidence="2">Duluth1</strain>
        <tissue evidence="2">Whole animal</tissue>
    </source>
</reference>
<dbReference type="AlphaFoldDB" id="A0A9D4K8X7"/>
<organism evidence="2 3">
    <name type="scientific">Dreissena polymorpha</name>
    <name type="common">Zebra mussel</name>
    <name type="synonym">Mytilus polymorpha</name>
    <dbReference type="NCBI Taxonomy" id="45954"/>
    <lineage>
        <taxon>Eukaryota</taxon>
        <taxon>Metazoa</taxon>
        <taxon>Spiralia</taxon>
        <taxon>Lophotrochozoa</taxon>
        <taxon>Mollusca</taxon>
        <taxon>Bivalvia</taxon>
        <taxon>Autobranchia</taxon>
        <taxon>Heteroconchia</taxon>
        <taxon>Euheterodonta</taxon>
        <taxon>Imparidentia</taxon>
        <taxon>Neoheterodontei</taxon>
        <taxon>Myida</taxon>
        <taxon>Dreissenoidea</taxon>
        <taxon>Dreissenidae</taxon>
        <taxon>Dreissena</taxon>
    </lineage>
</organism>
<feature type="compositionally biased region" description="Basic and acidic residues" evidence="1">
    <location>
        <begin position="1"/>
        <end position="12"/>
    </location>
</feature>
<gene>
    <name evidence="2" type="ORF">DPMN_108334</name>
</gene>
<evidence type="ECO:0000313" key="3">
    <source>
        <dbReference type="Proteomes" id="UP000828390"/>
    </source>
</evidence>
<protein>
    <submittedName>
        <fullName evidence="2">Uncharacterized protein</fullName>
    </submittedName>
</protein>
<dbReference type="EMBL" id="JAIWYP010000004">
    <property type="protein sequence ID" value="KAH3835001.1"/>
    <property type="molecule type" value="Genomic_DNA"/>
</dbReference>
<evidence type="ECO:0000256" key="1">
    <source>
        <dbReference type="SAM" id="MobiDB-lite"/>
    </source>
</evidence>
<evidence type="ECO:0000313" key="2">
    <source>
        <dbReference type="EMBL" id="KAH3835001.1"/>
    </source>
</evidence>